<dbReference type="PANTHER" id="PTHR24095:SF14">
    <property type="entry name" value="ACETYL-COENZYME A SYNTHETASE 1"/>
    <property type="match status" value="1"/>
</dbReference>
<evidence type="ECO:0000256" key="4">
    <source>
        <dbReference type="ARBA" id="ARBA00022741"/>
    </source>
</evidence>
<keyword evidence="3" id="KW-0436">Ligase</keyword>
<evidence type="ECO:0000256" key="6">
    <source>
        <dbReference type="ARBA" id="ARBA00022990"/>
    </source>
</evidence>
<evidence type="ECO:0000256" key="5">
    <source>
        <dbReference type="ARBA" id="ARBA00022840"/>
    </source>
</evidence>
<dbReference type="InterPro" id="IPR025110">
    <property type="entry name" value="AMP-bd_C"/>
</dbReference>
<dbReference type="SUPFAM" id="SSF56801">
    <property type="entry name" value="Acetyl-CoA synthetase-like"/>
    <property type="match status" value="1"/>
</dbReference>
<dbReference type="InterPro" id="IPR000873">
    <property type="entry name" value="AMP-dep_synth/lig_dom"/>
</dbReference>
<dbReference type="RefSeq" id="WP_353710718.1">
    <property type="nucleotide sequence ID" value="NZ_CP159279.1"/>
</dbReference>
<feature type="domain" description="Acetyl-coenzyme A synthetase N-terminal" evidence="10">
    <location>
        <begin position="41"/>
        <end position="95"/>
    </location>
</feature>
<feature type="region of interest" description="Disordered" evidence="7">
    <location>
        <begin position="582"/>
        <end position="607"/>
    </location>
</feature>
<dbReference type="Pfam" id="PF13193">
    <property type="entry name" value="AMP-binding_C"/>
    <property type="match status" value="1"/>
</dbReference>
<dbReference type="Gene3D" id="3.40.50.12780">
    <property type="entry name" value="N-terminal domain of ligase-like"/>
    <property type="match status" value="1"/>
</dbReference>
<proteinExistence type="inferred from homology"/>
<keyword evidence="5" id="KW-0067">ATP-binding</keyword>
<organism evidence="11">
    <name type="scientific">Arthrobacter sp. K5</name>
    <dbReference type="NCBI Taxonomy" id="2839623"/>
    <lineage>
        <taxon>Bacteria</taxon>
        <taxon>Bacillati</taxon>
        <taxon>Actinomycetota</taxon>
        <taxon>Actinomycetes</taxon>
        <taxon>Micrococcales</taxon>
        <taxon>Micrococcaceae</taxon>
        <taxon>Arthrobacter</taxon>
    </lineage>
</organism>
<keyword evidence="6" id="KW-0007">Acetylation</keyword>
<dbReference type="InterPro" id="IPR020845">
    <property type="entry name" value="AMP-binding_CS"/>
</dbReference>
<dbReference type="EMBL" id="CP159279">
    <property type="protein sequence ID" value="XCH10045.1"/>
    <property type="molecule type" value="Genomic_DNA"/>
</dbReference>
<evidence type="ECO:0000256" key="1">
    <source>
        <dbReference type="ARBA" id="ARBA00006432"/>
    </source>
</evidence>
<name>A0AAU8EKW4_9MICC</name>
<evidence type="ECO:0000259" key="9">
    <source>
        <dbReference type="Pfam" id="PF13193"/>
    </source>
</evidence>
<evidence type="ECO:0000256" key="7">
    <source>
        <dbReference type="SAM" id="MobiDB-lite"/>
    </source>
</evidence>
<evidence type="ECO:0000256" key="3">
    <source>
        <dbReference type="ARBA" id="ARBA00022598"/>
    </source>
</evidence>
<evidence type="ECO:0000313" key="11">
    <source>
        <dbReference type="EMBL" id="XCH10045.1"/>
    </source>
</evidence>
<accession>A0AAU8EKW4</accession>
<dbReference type="PANTHER" id="PTHR24095">
    <property type="entry name" value="ACETYL-COENZYME A SYNTHETASE"/>
    <property type="match status" value="1"/>
</dbReference>
<dbReference type="GO" id="GO:0005524">
    <property type="term" value="F:ATP binding"/>
    <property type="evidence" value="ECO:0007669"/>
    <property type="project" value="UniProtKB-KW"/>
</dbReference>
<dbReference type="GO" id="GO:0003987">
    <property type="term" value="F:acetate-CoA ligase activity"/>
    <property type="evidence" value="ECO:0007669"/>
    <property type="project" value="UniProtKB-EC"/>
</dbReference>
<protein>
    <recommendedName>
        <fullName evidence="2">acetate--CoA ligase</fullName>
        <ecNumber evidence="2">6.2.1.1</ecNumber>
    </recommendedName>
</protein>
<feature type="domain" description="AMP-dependent synthetase/ligase" evidence="8">
    <location>
        <begin position="102"/>
        <end position="479"/>
    </location>
</feature>
<evidence type="ECO:0000259" key="10">
    <source>
        <dbReference type="Pfam" id="PF16177"/>
    </source>
</evidence>
<dbReference type="Pfam" id="PF00501">
    <property type="entry name" value="AMP-binding"/>
    <property type="match status" value="1"/>
</dbReference>
<dbReference type="InterPro" id="IPR032387">
    <property type="entry name" value="ACAS_N"/>
</dbReference>
<feature type="compositionally biased region" description="Polar residues" evidence="7">
    <location>
        <begin position="585"/>
        <end position="607"/>
    </location>
</feature>
<dbReference type="Gene3D" id="3.30.300.30">
    <property type="match status" value="1"/>
</dbReference>
<feature type="domain" description="AMP-binding enzyme C-terminal" evidence="9">
    <location>
        <begin position="540"/>
        <end position="578"/>
    </location>
</feature>
<evidence type="ECO:0000256" key="2">
    <source>
        <dbReference type="ARBA" id="ARBA00013275"/>
    </source>
</evidence>
<comment type="similarity">
    <text evidence="1">Belongs to the ATP-dependent AMP-binding enzyme family.</text>
</comment>
<dbReference type="InterPro" id="IPR045851">
    <property type="entry name" value="AMP-bd_C_sf"/>
</dbReference>
<dbReference type="EC" id="6.2.1.1" evidence="2"/>
<reference evidence="11" key="1">
    <citation type="submission" date="2024-06" db="EMBL/GenBank/DDBJ databases">
        <title>Biodegradation of dimethachlon by Arthrobacter sp. K5: mechanistic insights and ecological implications.</title>
        <authorList>
            <person name="Hu S."/>
            <person name="Lu P."/>
        </authorList>
    </citation>
    <scope>NUCLEOTIDE SEQUENCE</scope>
    <source>
        <strain evidence="11">K5</strain>
    </source>
</reference>
<keyword evidence="4" id="KW-0547">Nucleotide-binding</keyword>
<dbReference type="GO" id="GO:0006085">
    <property type="term" value="P:acetyl-CoA biosynthetic process"/>
    <property type="evidence" value="ECO:0007669"/>
    <property type="project" value="TreeGrafter"/>
</dbReference>
<dbReference type="InterPro" id="IPR042099">
    <property type="entry name" value="ANL_N_sf"/>
</dbReference>
<dbReference type="PROSITE" id="PS00455">
    <property type="entry name" value="AMP_BINDING"/>
    <property type="match status" value="1"/>
</dbReference>
<dbReference type="AlphaFoldDB" id="A0AAU8EKW4"/>
<dbReference type="Pfam" id="PF16177">
    <property type="entry name" value="ACAS_N"/>
    <property type="match status" value="1"/>
</dbReference>
<gene>
    <name evidence="11" type="ORF">ABRP34_14485</name>
</gene>
<evidence type="ECO:0000259" key="8">
    <source>
        <dbReference type="Pfam" id="PF00501"/>
    </source>
</evidence>
<sequence>MTITSASPTQGLVWQPGPTEIGRSRILKFAAAADCATISELGAKAYEKPSWFWGTVSEWLELDWQETPTATLDQLDKPHATKWFVNGKFNAADNAVHRWVRAGRGNETALAWEVENGESGKWTFDELAAEVDRVSRGLLTSGVKFGDTVGIQLPMVKEAAVAQLACAKIGAISVPIFSGFGATAVADRLRIAGAKAHIVANGFDRRGRVVALRQEAAAALQGVESLHTTVVVTLAPGNSDPALPGEVAWEALGAEAPAAPLEAATCPADHPLLIAFTSGTTGAPKGIVLSHAGFAVKAASDVAFSFDVGRGDVAMWVTDPGWIMSPITVLGGLIAGSSVALYSGSPDFPSAGRIWEVVRNLNVTMLGVSPTLIRSLMTQDTDAANIDLGSLRVLASSGEAWTPDAYEWLFERVAQGQLPVINYSGGTEVSGAILTNFTAQPIHPCGFAGPLPGMGADVVDPDGNSVGTGIGELALRRPSPGMPITFWGAPERYYSTYWNRWAATWFHGDWVEVNNEKVWFVRGRSDDTLKIAGKRLGPAEVESVVNSVPSVMESAAISVPDPIKGEALVIFARVAPGRRTRANLLRSSPTSSPETWANRSSQNSSML</sequence>